<accession>A0ABQ2ATQ0</accession>
<dbReference type="Proteomes" id="UP000643279">
    <property type="component" value="Unassembled WGS sequence"/>
</dbReference>
<dbReference type="EMBL" id="BMFW01000007">
    <property type="protein sequence ID" value="GGH95302.1"/>
    <property type="molecule type" value="Genomic_DNA"/>
</dbReference>
<comment type="caution">
    <text evidence="2">The sequence shown here is derived from an EMBL/GenBank/DDBJ whole genome shotgun (WGS) entry which is preliminary data.</text>
</comment>
<reference evidence="3" key="1">
    <citation type="journal article" date="2019" name="Int. J. Syst. Evol. Microbiol.">
        <title>The Global Catalogue of Microorganisms (GCM) 10K type strain sequencing project: providing services to taxonomists for standard genome sequencing and annotation.</title>
        <authorList>
            <consortium name="The Broad Institute Genomics Platform"/>
            <consortium name="The Broad Institute Genome Sequencing Center for Infectious Disease"/>
            <person name="Wu L."/>
            <person name="Ma J."/>
        </authorList>
    </citation>
    <scope>NUCLEOTIDE SEQUENCE [LARGE SCALE GENOMIC DNA]</scope>
    <source>
        <strain evidence="3">CGMCC 1.12778</strain>
    </source>
</reference>
<proteinExistence type="predicted"/>
<name>A0ABQ2ATQ0_9MICC</name>
<evidence type="ECO:0000256" key="1">
    <source>
        <dbReference type="SAM" id="MobiDB-lite"/>
    </source>
</evidence>
<feature type="region of interest" description="Disordered" evidence="1">
    <location>
        <begin position="189"/>
        <end position="208"/>
    </location>
</feature>
<keyword evidence="3" id="KW-1185">Reference proteome</keyword>
<evidence type="ECO:0000313" key="2">
    <source>
        <dbReference type="EMBL" id="GGH95302.1"/>
    </source>
</evidence>
<sequence>MQVRKRLEKAAGPACNVTVPGALYPDGFGQAFAERQFLHEKGAPRVSPAAGHDALGNKPHDGRVVETRQNRRLVANPLMLLAPVGCRDLHGDVVTALQVNGTKNFGSRPAAQAFPQLVLPGNWTTAPSVSRLKRHRQRRIPRDTHAKTACFPCGAEVPARVHRIKSTRLSGTDAPMRGLRGETSVKVTNTLTTPSGSSFRNNRKLTYN</sequence>
<protein>
    <submittedName>
        <fullName evidence="2">Uncharacterized protein</fullName>
    </submittedName>
</protein>
<evidence type="ECO:0000313" key="3">
    <source>
        <dbReference type="Proteomes" id="UP000643279"/>
    </source>
</evidence>
<gene>
    <name evidence="2" type="ORF">GCM10007170_20510</name>
</gene>
<organism evidence="2 3">
    <name type="scientific">Arthrobacter liuii</name>
    <dbReference type="NCBI Taxonomy" id="1476996"/>
    <lineage>
        <taxon>Bacteria</taxon>
        <taxon>Bacillati</taxon>
        <taxon>Actinomycetota</taxon>
        <taxon>Actinomycetes</taxon>
        <taxon>Micrococcales</taxon>
        <taxon>Micrococcaceae</taxon>
        <taxon>Arthrobacter</taxon>
    </lineage>
</organism>